<dbReference type="OrthoDB" id="7584480at2"/>
<dbReference type="AlphaFoldDB" id="A0A1D7VV26"/>
<dbReference type="SUPFAM" id="SSF160582">
    <property type="entry name" value="MbtH-like"/>
    <property type="match status" value="1"/>
</dbReference>
<organism evidence="2 3">
    <name type="scientific">Streptomyces lydicus</name>
    <dbReference type="NCBI Taxonomy" id="47763"/>
    <lineage>
        <taxon>Bacteria</taxon>
        <taxon>Bacillati</taxon>
        <taxon>Actinomycetota</taxon>
        <taxon>Actinomycetes</taxon>
        <taxon>Kitasatosporales</taxon>
        <taxon>Streptomycetaceae</taxon>
        <taxon>Streptomyces</taxon>
    </lineage>
</organism>
<dbReference type="Pfam" id="PF03621">
    <property type="entry name" value="MbtH"/>
    <property type="match status" value="1"/>
</dbReference>
<evidence type="ECO:0000259" key="1">
    <source>
        <dbReference type="SMART" id="SM00923"/>
    </source>
</evidence>
<gene>
    <name evidence="2" type="ORF">SL103_33965</name>
</gene>
<dbReference type="Proteomes" id="UP000094094">
    <property type="component" value="Chromosome"/>
</dbReference>
<dbReference type="RefSeq" id="WP_069572814.1">
    <property type="nucleotide sequence ID" value="NZ_CP017157.1"/>
</dbReference>
<keyword evidence="3" id="KW-1185">Reference proteome</keyword>
<name>A0A1D7VV26_9ACTN</name>
<dbReference type="GO" id="GO:0005829">
    <property type="term" value="C:cytosol"/>
    <property type="evidence" value="ECO:0007669"/>
    <property type="project" value="TreeGrafter"/>
</dbReference>
<proteinExistence type="predicted"/>
<dbReference type="PANTHER" id="PTHR38444">
    <property type="entry name" value="ENTEROBACTIN BIOSYNTHESIS PROTEIN YBDZ"/>
    <property type="match status" value="1"/>
</dbReference>
<evidence type="ECO:0000313" key="3">
    <source>
        <dbReference type="Proteomes" id="UP000094094"/>
    </source>
</evidence>
<dbReference type="InterPro" id="IPR037407">
    <property type="entry name" value="MLP_fam"/>
</dbReference>
<dbReference type="SMART" id="SM00923">
    <property type="entry name" value="MbtH"/>
    <property type="match status" value="1"/>
</dbReference>
<sequence length="75" mass="8323">MGVNPFDDPDGRYLVLVNDEDQHSLWPAFAEVPAGWTVALAETDRQAALDFVTGNWTDMRPRSLVKAMETTAESV</sequence>
<reference evidence="2 3" key="1">
    <citation type="submission" date="2016-09" db="EMBL/GenBank/DDBJ databases">
        <title>Complete genome sequencing of Streptomyces lydicus 103 and metabolic pathways analysis of antibiotic biosynthesis.</title>
        <authorList>
            <person name="Jia N."/>
            <person name="Ding M.-Z."/>
            <person name="Gao F."/>
            <person name="Yuan Y.-J."/>
        </authorList>
    </citation>
    <scope>NUCLEOTIDE SEQUENCE [LARGE SCALE GENOMIC DNA]</scope>
    <source>
        <strain evidence="2 3">103</strain>
    </source>
</reference>
<protein>
    <submittedName>
        <fullName evidence="2">Protein mbtH</fullName>
    </submittedName>
</protein>
<dbReference type="KEGG" id="slc:SL103_33965"/>
<feature type="domain" description="MbtH-like" evidence="1">
    <location>
        <begin position="4"/>
        <end position="54"/>
    </location>
</feature>
<dbReference type="Gene3D" id="3.90.820.10">
    <property type="entry name" value="Structural Genomics, Unknown Function 30-nov-00 1gh9 Mol_id"/>
    <property type="match status" value="1"/>
</dbReference>
<dbReference type="InterPro" id="IPR005153">
    <property type="entry name" value="MbtH-like_dom"/>
</dbReference>
<dbReference type="InterPro" id="IPR038020">
    <property type="entry name" value="MbtH-like_sf"/>
</dbReference>
<dbReference type="EMBL" id="CP017157">
    <property type="protein sequence ID" value="AOP50601.1"/>
    <property type="molecule type" value="Genomic_DNA"/>
</dbReference>
<evidence type="ECO:0000313" key="2">
    <source>
        <dbReference type="EMBL" id="AOP50601.1"/>
    </source>
</evidence>
<dbReference type="GO" id="GO:0019290">
    <property type="term" value="P:siderophore biosynthetic process"/>
    <property type="evidence" value="ECO:0007669"/>
    <property type="project" value="TreeGrafter"/>
</dbReference>
<accession>A0A1D7VV26</accession>
<dbReference type="PANTHER" id="PTHR38444:SF1">
    <property type="entry name" value="ENTEROBACTIN BIOSYNTHESIS PROTEIN YBDZ"/>
    <property type="match status" value="1"/>
</dbReference>